<dbReference type="RefSeq" id="WP_006285623.1">
    <property type="nucleotide sequence ID" value="NZ_BALG01000080.1"/>
</dbReference>
<dbReference type="GO" id="GO:0009055">
    <property type="term" value="F:electron transfer activity"/>
    <property type="evidence" value="ECO:0007669"/>
    <property type="project" value="InterPro"/>
</dbReference>
<dbReference type="GO" id="GO:0046872">
    <property type="term" value="F:metal ion binding"/>
    <property type="evidence" value="ECO:0007669"/>
    <property type="project" value="UniProtKB-KW"/>
</dbReference>
<keyword evidence="1" id="KW-0813">Transport</keyword>
<evidence type="ECO:0000256" key="7">
    <source>
        <dbReference type="SAM" id="SignalP"/>
    </source>
</evidence>
<dbReference type="Proteomes" id="UP000029453">
    <property type="component" value="Unassembled WGS sequence"/>
</dbReference>
<evidence type="ECO:0000313" key="10">
    <source>
        <dbReference type="Proteomes" id="UP000029453"/>
    </source>
</evidence>
<dbReference type="GO" id="GO:0020037">
    <property type="term" value="F:heme binding"/>
    <property type="evidence" value="ECO:0007669"/>
    <property type="project" value="InterPro"/>
</dbReference>
<evidence type="ECO:0000313" key="9">
    <source>
        <dbReference type="EMBL" id="GAC42219.1"/>
    </source>
</evidence>
<dbReference type="PROSITE" id="PS51257">
    <property type="entry name" value="PROKAR_LIPOPROTEIN"/>
    <property type="match status" value="1"/>
</dbReference>
<dbReference type="Pfam" id="PF13442">
    <property type="entry name" value="Cytochrome_CBB3"/>
    <property type="match status" value="1"/>
</dbReference>
<dbReference type="InterPro" id="IPR009056">
    <property type="entry name" value="Cyt_c-like_dom"/>
</dbReference>
<comment type="caution">
    <text evidence="9">The sequence shown here is derived from an EMBL/GenBank/DDBJ whole genome shotgun (WGS) entry which is preliminary data.</text>
</comment>
<keyword evidence="7" id="KW-0732">Signal</keyword>
<gene>
    <name evidence="9" type="ORF">PPOP_1576</name>
</gene>
<dbReference type="PANTHER" id="PTHR37823">
    <property type="entry name" value="CYTOCHROME C-553-LIKE"/>
    <property type="match status" value="1"/>
</dbReference>
<dbReference type="InterPro" id="IPR051811">
    <property type="entry name" value="Cytochrome_c550/c551-like"/>
</dbReference>
<keyword evidence="5 6" id="KW-0408">Iron</keyword>
<proteinExistence type="predicted"/>
<dbReference type="InterPro" id="IPR036909">
    <property type="entry name" value="Cyt_c-like_dom_sf"/>
</dbReference>
<dbReference type="EMBL" id="BALG01000080">
    <property type="protein sequence ID" value="GAC42219.1"/>
    <property type="molecule type" value="Genomic_DNA"/>
</dbReference>
<evidence type="ECO:0000256" key="5">
    <source>
        <dbReference type="ARBA" id="ARBA00023004"/>
    </source>
</evidence>
<feature type="signal peptide" evidence="7">
    <location>
        <begin position="1"/>
        <end position="26"/>
    </location>
</feature>
<evidence type="ECO:0000256" key="3">
    <source>
        <dbReference type="ARBA" id="ARBA00022723"/>
    </source>
</evidence>
<dbReference type="AlphaFoldDB" id="M9M0E8"/>
<keyword evidence="10" id="KW-1185">Reference proteome</keyword>
<feature type="domain" description="Cytochrome c" evidence="8">
    <location>
        <begin position="37"/>
        <end position="113"/>
    </location>
</feature>
<keyword evidence="2 6" id="KW-0349">Heme</keyword>
<reference evidence="9 10" key="1">
    <citation type="submission" date="2012-10" db="EMBL/GenBank/DDBJ databases">
        <title>Draft Genome Sequence of Paenibacillus popilliae ATCC 14706T.</title>
        <authorList>
            <person name="Iiyama K."/>
            <person name="Mori K."/>
            <person name="Mon H."/>
            <person name="Chieda Y."/>
            <person name="Lee J.M."/>
            <person name="Kusakabe T."/>
            <person name="Tashiro K."/>
            <person name="Asano S."/>
            <person name="Yasunaga-Aoki C."/>
            <person name="Shimizu S."/>
        </authorList>
    </citation>
    <scope>NUCLEOTIDE SEQUENCE [LARGE SCALE GENOMIC DNA]</scope>
    <source>
        <strain evidence="9 10">ATCC 14706</strain>
    </source>
</reference>
<feature type="chain" id="PRO_5039001371" evidence="7">
    <location>
        <begin position="27"/>
        <end position="113"/>
    </location>
</feature>
<dbReference type="SUPFAM" id="SSF46626">
    <property type="entry name" value="Cytochrome c"/>
    <property type="match status" value="1"/>
</dbReference>
<evidence type="ECO:0000256" key="4">
    <source>
        <dbReference type="ARBA" id="ARBA00022982"/>
    </source>
</evidence>
<name>M9M0E8_PAEPP</name>
<dbReference type="Gene3D" id="1.10.760.10">
    <property type="entry name" value="Cytochrome c-like domain"/>
    <property type="match status" value="1"/>
</dbReference>
<evidence type="ECO:0000256" key="1">
    <source>
        <dbReference type="ARBA" id="ARBA00022448"/>
    </source>
</evidence>
<keyword evidence="4" id="KW-0249">Electron transport</keyword>
<dbReference type="OrthoDB" id="7933886at2"/>
<keyword evidence="3 6" id="KW-0479">Metal-binding</keyword>
<protein>
    <submittedName>
        <fullName evidence="9">Cytochrome C</fullName>
    </submittedName>
</protein>
<evidence type="ECO:0000256" key="6">
    <source>
        <dbReference type="PROSITE-ProRule" id="PRU00433"/>
    </source>
</evidence>
<sequence length="113" mass="12010">MRTRKLAARAAAGGALLLTISMLLTACGGSSSASTLAGPEEAVAVYKQRCMQCHGNELQGLMGPESNLQQVGERLSKEAIVNTIKNGGNRMPAQRNIDPDDIDRVAEWLASKK</sequence>
<dbReference type="PANTHER" id="PTHR37823:SF4">
    <property type="entry name" value="MENAQUINOL-CYTOCHROME C REDUCTASE CYTOCHROME B_C SUBUNIT"/>
    <property type="match status" value="1"/>
</dbReference>
<evidence type="ECO:0000259" key="8">
    <source>
        <dbReference type="PROSITE" id="PS51007"/>
    </source>
</evidence>
<evidence type="ECO:0000256" key="2">
    <source>
        <dbReference type="ARBA" id="ARBA00022617"/>
    </source>
</evidence>
<organism evidence="9 10">
    <name type="scientific">Paenibacillus popilliae ATCC 14706</name>
    <dbReference type="NCBI Taxonomy" id="1212764"/>
    <lineage>
        <taxon>Bacteria</taxon>
        <taxon>Bacillati</taxon>
        <taxon>Bacillota</taxon>
        <taxon>Bacilli</taxon>
        <taxon>Bacillales</taxon>
        <taxon>Paenibacillaceae</taxon>
        <taxon>Paenibacillus</taxon>
    </lineage>
</organism>
<accession>M9M0E8</accession>
<dbReference type="PROSITE" id="PS51007">
    <property type="entry name" value="CYTC"/>
    <property type="match status" value="1"/>
</dbReference>